<dbReference type="InterPro" id="IPR022353">
    <property type="entry name" value="Insulin_CS"/>
</dbReference>
<evidence type="ECO:0000313" key="10">
    <source>
        <dbReference type="Proteomes" id="UP001652700"/>
    </source>
</evidence>
<evidence type="ECO:0000256" key="3">
    <source>
        <dbReference type="ARBA" id="ARBA00022525"/>
    </source>
</evidence>
<evidence type="ECO:0000256" key="1">
    <source>
        <dbReference type="ARBA" id="ARBA00004613"/>
    </source>
</evidence>
<evidence type="ECO:0000256" key="7">
    <source>
        <dbReference type="SAM" id="SignalP"/>
    </source>
</evidence>
<proteinExistence type="inferred from homology"/>
<evidence type="ECO:0000256" key="6">
    <source>
        <dbReference type="ARBA" id="ARBA00023157"/>
    </source>
</evidence>
<name>A0ABM5IHT7_DIAVI</name>
<dbReference type="EnsemblMetazoa" id="XM_028277336.2">
    <property type="protein sequence ID" value="XP_028133137.2"/>
    <property type="gene ID" value="LOC114328477"/>
</dbReference>
<feature type="signal peptide" evidence="7">
    <location>
        <begin position="1"/>
        <end position="21"/>
    </location>
</feature>
<dbReference type="GeneID" id="114328477"/>
<keyword evidence="4" id="KW-0165">Cleavage on pair of basic residues</keyword>
<accession>A0ABM5IHT7</accession>
<protein>
    <recommendedName>
        <fullName evidence="8">Insulin-like domain-containing protein</fullName>
    </recommendedName>
</protein>
<dbReference type="Pfam" id="PF03488">
    <property type="entry name" value="Ins_beta"/>
    <property type="match status" value="1"/>
</dbReference>
<dbReference type="PRINTS" id="PR00276">
    <property type="entry name" value="INSULINFAMLY"/>
</dbReference>
<dbReference type="Gene3D" id="1.10.100.10">
    <property type="entry name" value="Insulin-like"/>
    <property type="match status" value="1"/>
</dbReference>
<keyword evidence="3" id="KW-0964">Secreted</keyword>
<evidence type="ECO:0000256" key="2">
    <source>
        <dbReference type="ARBA" id="ARBA00009034"/>
    </source>
</evidence>
<evidence type="ECO:0000256" key="5">
    <source>
        <dbReference type="ARBA" id="ARBA00022729"/>
    </source>
</evidence>
<reference evidence="9" key="1">
    <citation type="submission" date="2025-05" db="UniProtKB">
        <authorList>
            <consortium name="EnsemblMetazoa"/>
        </authorList>
    </citation>
    <scope>IDENTIFICATION</scope>
</reference>
<evidence type="ECO:0000259" key="8">
    <source>
        <dbReference type="SMART" id="SM00078"/>
    </source>
</evidence>
<dbReference type="CDD" id="cd04366">
    <property type="entry name" value="IlGF_insulin_bombyxin_like"/>
    <property type="match status" value="1"/>
</dbReference>
<dbReference type="SUPFAM" id="SSF56994">
    <property type="entry name" value="Insulin-like"/>
    <property type="match status" value="1"/>
</dbReference>
<dbReference type="Proteomes" id="UP001652700">
    <property type="component" value="Unplaced"/>
</dbReference>
<comment type="similarity">
    <text evidence="2">Belongs to the insulin family.</text>
</comment>
<keyword evidence="10" id="KW-1185">Reference proteome</keyword>
<organism evidence="9 10">
    <name type="scientific">Diabrotica virgifera virgifera</name>
    <name type="common">western corn rootworm</name>
    <dbReference type="NCBI Taxonomy" id="50390"/>
    <lineage>
        <taxon>Eukaryota</taxon>
        <taxon>Metazoa</taxon>
        <taxon>Ecdysozoa</taxon>
        <taxon>Arthropoda</taxon>
        <taxon>Hexapoda</taxon>
        <taxon>Insecta</taxon>
        <taxon>Pterygota</taxon>
        <taxon>Neoptera</taxon>
        <taxon>Endopterygota</taxon>
        <taxon>Coleoptera</taxon>
        <taxon>Polyphaga</taxon>
        <taxon>Cucujiformia</taxon>
        <taxon>Chrysomeloidea</taxon>
        <taxon>Chrysomelidae</taxon>
        <taxon>Galerucinae</taxon>
        <taxon>Diabroticina</taxon>
        <taxon>Diabroticites</taxon>
        <taxon>Diabrotica</taxon>
    </lineage>
</organism>
<dbReference type="PROSITE" id="PS00262">
    <property type="entry name" value="INSULIN"/>
    <property type="match status" value="1"/>
</dbReference>
<dbReference type="InterPro" id="IPR036438">
    <property type="entry name" value="Insulin-like_sf"/>
</dbReference>
<feature type="domain" description="Insulin-like" evidence="8">
    <location>
        <begin position="29"/>
        <end position="75"/>
    </location>
</feature>
<evidence type="ECO:0000313" key="9">
    <source>
        <dbReference type="EnsemblMetazoa" id="XP_028133137.2"/>
    </source>
</evidence>
<dbReference type="SMART" id="SM00078">
    <property type="entry name" value="IlGF"/>
    <property type="match status" value="1"/>
</dbReference>
<keyword evidence="6" id="KW-1015">Disulfide bond</keyword>
<dbReference type="InterPro" id="IPR003235">
    <property type="entry name" value="Nem_insulin-like_b-type"/>
</dbReference>
<dbReference type="InterPro" id="IPR016179">
    <property type="entry name" value="Insulin-like"/>
</dbReference>
<comment type="subcellular location">
    <subcellularLocation>
        <location evidence="1">Secreted</location>
    </subcellularLocation>
</comment>
<feature type="chain" id="PRO_5045432028" description="Insulin-like domain-containing protein" evidence="7">
    <location>
        <begin position="22"/>
        <end position="76"/>
    </location>
</feature>
<sequence>MQLKCIFLLCALVFSFYYVNGNLDVDLGQQYCGRRLVYMLKTVCLSRMKRSLGMPGIVQECCFKRCTLDTMREYCD</sequence>
<keyword evidence="5 7" id="KW-0732">Signal</keyword>
<dbReference type="RefSeq" id="XP_028133137.2">
    <property type="nucleotide sequence ID" value="XM_028277336.2"/>
</dbReference>
<dbReference type="InterPro" id="IPR022352">
    <property type="entry name" value="Ins/IGF/rlx"/>
</dbReference>
<evidence type="ECO:0000256" key="4">
    <source>
        <dbReference type="ARBA" id="ARBA00022685"/>
    </source>
</evidence>